<proteinExistence type="predicted"/>
<dbReference type="EMBL" id="CACVAY010000037">
    <property type="protein sequence ID" value="CAA6808640.1"/>
    <property type="molecule type" value="Genomic_DNA"/>
</dbReference>
<dbReference type="Gene3D" id="3.30.930.10">
    <property type="entry name" value="Bira Bifunctional Protein, Domain 2"/>
    <property type="match status" value="1"/>
</dbReference>
<comment type="catalytic activity">
    <reaction evidence="5">
        <text>D-beta-lysine + L-lysyl-[protein] + ATP = N(6)-((3R)-3,6-diaminohexanoyl)-L-lysyl-[protein] + AMP + diphosphate + H(+)</text>
        <dbReference type="Rhea" id="RHEA:83435"/>
        <dbReference type="Rhea" id="RHEA-COMP:9752"/>
        <dbReference type="Rhea" id="RHEA-COMP:20131"/>
        <dbReference type="ChEBI" id="CHEBI:15378"/>
        <dbReference type="ChEBI" id="CHEBI:29969"/>
        <dbReference type="ChEBI" id="CHEBI:30616"/>
        <dbReference type="ChEBI" id="CHEBI:33019"/>
        <dbReference type="ChEBI" id="CHEBI:84138"/>
        <dbReference type="ChEBI" id="CHEBI:156053"/>
        <dbReference type="ChEBI" id="CHEBI:456215"/>
    </reaction>
    <physiologicalReaction direction="left-to-right" evidence="5">
        <dbReference type="Rhea" id="RHEA:83436"/>
    </physiologicalReaction>
</comment>
<evidence type="ECO:0000256" key="4">
    <source>
        <dbReference type="ARBA" id="ARBA00022840"/>
    </source>
</evidence>
<evidence type="ECO:0000256" key="5">
    <source>
        <dbReference type="ARBA" id="ARBA00052794"/>
    </source>
</evidence>
<keyword evidence="4" id="KW-0067">ATP-binding</keyword>
<keyword evidence="2" id="KW-0436">Ligase</keyword>
<dbReference type="NCBIfam" id="TIGR00462">
    <property type="entry name" value="genX"/>
    <property type="match status" value="1"/>
</dbReference>
<feature type="domain" description="Aminoacyl-transfer RNA synthetases class-II family profile" evidence="6">
    <location>
        <begin position="8"/>
        <end position="305"/>
    </location>
</feature>
<protein>
    <submittedName>
        <fullName evidence="7">Translation elongation factor P Lys34:lysine transferase</fullName>
    </submittedName>
</protein>
<dbReference type="FunFam" id="3.30.930.10:FF:000017">
    <property type="entry name" value="Elongation factor P--(R)-beta-lysine ligase"/>
    <property type="match status" value="1"/>
</dbReference>
<dbReference type="GO" id="GO:0006430">
    <property type="term" value="P:lysyl-tRNA aminoacylation"/>
    <property type="evidence" value="ECO:0007669"/>
    <property type="project" value="InterPro"/>
</dbReference>
<keyword evidence="7" id="KW-0808">Transferase</keyword>
<dbReference type="InterPro" id="IPR004525">
    <property type="entry name" value="EpmA"/>
</dbReference>
<keyword evidence="7" id="KW-0648">Protein biosynthesis</keyword>
<dbReference type="Pfam" id="PF00152">
    <property type="entry name" value="tRNA-synt_2"/>
    <property type="match status" value="1"/>
</dbReference>
<keyword evidence="3" id="KW-0547">Nucleotide-binding</keyword>
<evidence type="ECO:0000313" key="7">
    <source>
        <dbReference type="EMBL" id="CAA6808640.1"/>
    </source>
</evidence>
<evidence type="ECO:0000256" key="3">
    <source>
        <dbReference type="ARBA" id="ARBA00022741"/>
    </source>
</evidence>
<evidence type="ECO:0000259" key="6">
    <source>
        <dbReference type="PROSITE" id="PS50862"/>
    </source>
</evidence>
<dbReference type="NCBIfam" id="NF006828">
    <property type="entry name" value="PRK09350.1"/>
    <property type="match status" value="1"/>
</dbReference>
<dbReference type="InterPro" id="IPR004364">
    <property type="entry name" value="Aa-tRNA-synt_II"/>
</dbReference>
<dbReference type="PRINTS" id="PR00982">
    <property type="entry name" value="TRNASYNTHLYS"/>
</dbReference>
<organism evidence="7">
    <name type="scientific">uncultured Thiotrichaceae bacterium</name>
    <dbReference type="NCBI Taxonomy" id="298394"/>
    <lineage>
        <taxon>Bacteria</taxon>
        <taxon>Pseudomonadati</taxon>
        <taxon>Pseudomonadota</taxon>
        <taxon>Gammaproteobacteria</taxon>
        <taxon>Thiotrichales</taxon>
        <taxon>Thiotrichaceae</taxon>
        <taxon>environmental samples</taxon>
    </lineage>
</organism>
<accession>A0A6S6SMY0</accession>
<evidence type="ECO:0000256" key="1">
    <source>
        <dbReference type="ARBA" id="ARBA00011738"/>
    </source>
</evidence>
<dbReference type="GO" id="GO:0003746">
    <property type="term" value="F:translation elongation factor activity"/>
    <property type="evidence" value="ECO:0007669"/>
    <property type="project" value="UniProtKB-KW"/>
</dbReference>
<dbReference type="SUPFAM" id="SSF55681">
    <property type="entry name" value="Class II aaRS and biotin synthetases"/>
    <property type="match status" value="1"/>
</dbReference>
<dbReference type="PROSITE" id="PS50862">
    <property type="entry name" value="AA_TRNA_LIGASE_II"/>
    <property type="match status" value="1"/>
</dbReference>
<keyword evidence="7" id="KW-0251">Elongation factor</keyword>
<dbReference type="GO" id="GO:0000049">
    <property type="term" value="F:tRNA binding"/>
    <property type="evidence" value="ECO:0007669"/>
    <property type="project" value="TreeGrafter"/>
</dbReference>
<dbReference type="InterPro" id="IPR045864">
    <property type="entry name" value="aa-tRNA-synth_II/BPL/LPL"/>
</dbReference>
<dbReference type="GO" id="GO:0005524">
    <property type="term" value="F:ATP binding"/>
    <property type="evidence" value="ECO:0007669"/>
    <property type="project" value="UniProtKB-KW"/>
</dbReference>
<dbReference type="PANTHER" id="PTHR42918:SF6">
    <property type="entry name" value="ELONGATION FACTOR P--(R)-BETA-LYSINE LIGASE"/>
    <property type="match status" value="1"/>
</dbReference>
<gene>
    <name evidence="7" type="ORF">HELGO_WM12812</name>
</gene>
<dbReference type="PANTHER" id="PTHR42918">
    <property type="entry name" value="LYSYL-TRNA SYNTHETASE"/>
    <property type="match status" value="1"/>
</dbReference>
<comment type="subunit">
    <text evidence="1">Homodimer.</text>
</comment>
<dbReference type="GO" id="GO:0016740">
    <property type="term" value="F:transferase activity"/>
    <property type="evidence" value="ECO:0007669"/>
    <property type="project" value="UniProtKB-KW"/>
</dbReference>
<dbReference type="AlphaFoldDB" id="A0A6S6SMY0"/>
<dbReference type="GO" id="GO:0004824">
    <property type="term" value="F:lysine-tRNA ligase activity"/>
    <property type="evidence" value="ECO:0007669"/>
    <property type="project" value="InterPro"/>
</dbReference>
<reference evidence="7" key="1">
    <citation type="submission" date="2020-01" db="EMBL/GenBank/DDBJ databases">
        <authorList>
            <person name="Meier V. D."/>
            <person name="Meier V D."/>
        </authorList>
    </citation>
    <scope>NUCLEOTIDE SEQUENCE</scope>
    <source>
        <strain evidence="7">HLG_WM_MAG_07</strain>
    </source>
</reference>
<evidence type="ECO:0000256" key="2">
    <source>
        <dbReference type="ARBA" id="ARBA00022598"/>
    </source>
</evidence>
<dbReference type="InterPro" id="IPR006195">
    <property type="entry name" value="aa-tRNA-synth_II"/>
</dbReference>
<sequence>MLDLLQERARVMQMIRAFFLARDVLEVETPCLSQAGNTDPFIESFCVEHAGHPGGKRYLHTSPEYPMKRLLAQGSGDIYQLCKVWRQEEQGSKHNSEFTMLEWYRVGMSYEDLMKEVVDLLQDAIPQSSRKPPRFIAYKTLFLEKLSINPHQARTEDLFAAMVAQNIHVAGELDHGSALDILMTHIIEPSMDAQRLTVVYDYPQQQQALSQVVDGVAKRFEVYFAGLELANGYQELVDAAKNRQVLMADSTRRESNQQSKIPVDERFLAALDKGIPACAGVAVGIDRVMMCRLEKKHIEDVISFPWGVA</sequence>
<dbReference type="GO" id="GO:0005829">
    <property type="term" value="C:cytosol"/>
    <property type="evidence" value="ECO:0007669"/>
    <property type="project" value="TreeGrafter"/>
</dbReference>
<dbReference type="InterPro" id="IPR018149">
    <property type="entry name" value="Lys-tRNA-synth_II_C"/>
</dbReference>
<name>A0A6S6SMY0_9GAMM</name>